<gene>
    <name evidence="1" type="ORF">L6452_28389</name>
</gene>
<dbReference type="EMBL" id="CM042055">
    <property type="protein sequence ID" value="KAI3702641.1"/>
    <property type="molecule type" value="Genomic_DNA"/>
</dbReference>
<comment type="caution">
    <text evidence="1">The sequence shown here is derived from an EMBL/GenBank/DDBJ whole genome shotgun (WGS) entry which is preliminary data.</text>
</comment>
<reference evidence="2" key="1">
    <citation type="journal article" date="2022" name="Mol. Ecol. Resour.">
        <title>The genomes of chicory, endive, great burdock and yacon provide insights into Asteraceae palaeo-polyploidization history and plant inulin production.</title>
        <authorList>
            <person name="Fan W."/>
            <person name="Wang S."/>
            <person name="Wang H."/>
            <person name="Wang A."/>
            <person name="Jiang F."/>
            <person name="Liu H."/>
            <person name="Zhao H."/>
            <person name="Xu D."/>
            <person name="Zhang Y."/>
        </authorList>
    </citation>
    <scope>NUCLEOTIDE SEQUENCE [LARGE SCALE GENOMIC DNA]</scope>
    <source>
        <strain evidence="2">cv. Niubang</strain>
    </source>
</reference>
<protein>
    <submittedName>
        <fullName evidence="1">Uncharacterized protein</fullName>
    </submittedName>
</protein>
<evidence type="ECO:0000313" key="2">
    <source>
        <dbReference type="Proteomes" id="UP001055879"/>
    </source>
</evidence>
<name>A0ACB8ZZB2_ARCLA</name>
<evidence type="ECO:0000313" key="1">
    <source>
        <dbReference type="EMBL" id="KAI3702641.1"/>
    </source>
</evidence>
<dbReference type="Proteomes" id="UP001055879">
    <property type="component" value="Linkage Group LG09"/>
</dbReference>
<proteinExistence type="predicted"/>
<reference evidence="1 2" key="2">
    <citation type="journal article" date="2022" name="Mol. Ecol. Resour.">
        <title>The genomes of chicory, endive, great burdock and yacon provide insights into Asteraceae paleo-polyploidization history and plant inulin production.</title>
        <authorList>
            <person name="Fan W."/>
            <person name="Wang S."/>
            <person name="Wang H."/>
            <person name="Wang A."/>
            <person name="Jiang F."/>
            <person name="Liu H."/>
            <person name="Zhao H."/>
            <person name="Xu D."/>
            <person name="Zhang Y."/>
        </authorList>
    </citation>
    <scope>NUCLEOTIDE SEQUENCE [LARGE SCALE GENOMIC DNA]</scope>
    <source>
        <strain evidence="2">cv. Niubang</strain>
    </source>
</reference>
<organism evidence="1 2">
    <name type="scientific">Arctium lappa</name>
    <name type="common">Greater burdock</name>
    <name type="synonym">Lappa major</name>
    <dbReference type="NCBI Taxonomy" id="4217"/>
    <lineage>
        <taxon>Eukaryota</taxon>
        <taxon>Viridiplantae</taxon>
        <taxon>Streptophyta</taxon>
        <taxon>Embryophyta</taxon>
        <taxon>Tracheophyta</taxon>
        <taxon>Spermatophyta</taxon>
        <taxon>Magnoliopsida</taxon>
        <taxon>eudicotyledons</taxon>
        <taxon>Gunneridae</taxon>
        <taxon>Pentapetalae</taxon>
        <taxon>asterids</taxon>
        <taxon>campanulids</taxon>
        <taxon>Asterales</taxon>
        <taxon>Asteraceae</taxon>
        <taxon>Carduoideae</taxon>
        <taxon>Cardueae</taxon>
        <taxon>Arctiinae</taxon>
        <taxon>Arctium</taxon>
    </lineage>
</organism>
<keyword evidence="2" id="KW-1185">Reference proteome</keyword>
<accession>A0ACB8ZZB2</accession>
<sequence length="140" mass="15637">MKNFAVGKPSVKITIRRLTSNSISKEWPTIGVTVLVEVGVLGHTFMHIGVEYDDLKLLMTNGWLDQNIIAWYLADLHMMVSQNSRNKCAFITLGAINALEIGWDDICVTNTILATMMHKKEKEFFFGTILTGAPLVATNH</sequence>